<accession>A0A806LD12</accession>
<proteinExistence type="predicted"/>
<protein>
    <submittedName>
        <fullName evidence="1">Uncharacterized protein</fullName>
    </submittedName>
</protein>
<dbReference type="Proteomes" id="UP000019441">
    <property type="component" value="Chromosome"/>
</dbReference>
<name>A0A806LD12_LACPA</name>
<evidence type="ECO:0000313" key="1">
    <source>
        <dbReference type="EMBL" id="AHJ34424.1"/>
    </source>
</evidence>
<organism evidence="1 2">
    <name type="scientific">Lacticaseibacillus paracasei N1115</name>
    <dbReference type="NCBI Taxonomy" id="1446494"/>
    <lineage>
        <taxon>Bacteria</taxon>
        <taxon>Bacillati</taxon>
        <taxon>Bacillota</taxon>
        <taxon>Bacilli</taxon>
        <taxon>Lactobacillales</taxon>
        <taxon>Lactobacillaceae</taxon>
        <taxon>Lacticaseibacillus</taxon>
    </lineage>
</organism>
<gene>
    <name evidence="1" type="ORF">AF91_04090</name>
</gene>
<dbReference type="AlphaFoldDB" id="A0A806LD12"/>
<reference evidence="1 2" key="1">
    <citation type="journal article" date="2014" name="Genome Announc.">
        <title>Whole Genome Sequence of the Probiotic Strain Lactobacillus paracasei N1115, Isolated from Traditional Chinese Fermented Milk.</title>
        <authorList>
            <person name="Wang S."/>
            <person name="Zhu H."/>
            <person name="He F."/>
            <person name="Luo Y."/>
            <person name="Kang Z."/>
            <person name="Lu C."/>
            <person name="Feng L."/>
            <person name="Lu X."/>
            <person name="Xue Y."/>
            <person name="Wang H."/>
        </authorList>
    </citation>
    <scope>NUCLEOTIDE SEQUENCE [LARGE SCALE GENOMIC DNA]</scope>
    <source>
        <strain evidence="1 2">N1115</strain>
    </source>
</reference>
<evidence type="ECO:0000313" key="2">
    <source>
        <dbReference type="Proteomes" id="UP000019441"/>
    </source>
</evidence>
<dbReference type="KEGG" id="lpq:AF91_04090"/>
<sequence>MNFATIEAASLISIANTNIESTFKSIKKARRIGGALEASV</sequence>
<dbReference type="EMBL" id="CP007122">
    <property type="protein sequence ID" value="AHJ34424.1"/>
    <property type="molecule type" value="Genomic_DNA"/>
</dbReference>